<dbReference type="InterPro" id="IPR036322">
    <property type="entry name" value="WD40_repeat_dom_sf"/>
</dbReference>
<evidence type="ECO:0000256" key="8">
    <source>
        <dbReference type="ARBA" id="ARBA00022794"/>
    </source>
</evidence>
<protein>
    <submittedName>
        <fullName evidence="14">FRITZ protein</fullName>
    </submittedName>
</protein>
<keyword evidence="7" id="KW-0677">Repeat</keyword>
<evidence type="ECO:0000256" key="6">
    <source>
        <dbReference type="ARBA" id="ARBA00022574"/>
    </source>
</evidence>
<sequence length="679" mass="75373">MPVPPIGEDAALGALPREGPPSGWTEEIPGRLGELPASGPEAGEQTGMEPAAEDFSRQVGAVGGGRSTVGTETDGRRVSVLAVLLALCSFILQAKPRRALRPTPTGTCPPGTGARWSAPHREVYSDPLGEQRSRAAQTTGGRLRGEGAEDRFVLADTFMILTFLEKNKVCYVQFTKKQSSPDLSRRLEKLSISELKVSYVDLPGPSGRRVDRRLALNCLQDMAICWWPTINDSAWPWSPISSERDRANLVLLGCTNDSFQILHCIHTEWDPLDAGFSISQPYQLYTVEHSINADKEKMADSCIYDCSRNKVHRITVTSIPLKSRAISCSLDCTEEKLILGCQDSSLVLYDSHRQVTLLAQADLLPTIIEWHPSGAMFVVGSSQGELQCFDVAIAPLKVQVLAEDLNPKVNIQFNKHFNVSTSLTQIQWAVGQGPSQSGTLNIHDLLFLRFDKGPLGMLCFKLGAMTTGQLGHTELVHQCIRYGQIDEAVNILSAINWNTMGPDCYICLSAIFDHLLRQNLTAEREAQIEAALGTFYTPARPLTETTVLEYRDAICKYARRFFHHLLRYQRFEKAFLLAIDIGARDLYMDIHYLALDKGELVLAEVAKKKANEIDAESITTGVGFRPLMTIPFRRELNNISCCELELTPRVLYRVGHYGCREKSNNMTNNITYILPEEGA</sequence>
<dbReference type="GO" id="GO:0044782">
    <property type="term" value="P:cilium organization"/>
    <property type="evidence" value="ECO:0007669"/>
    <property type="project" value="TreeGrafter"/>
</dbReference>
<evidence type="ECO:0000256" key="5">
    <source>
        <dbReference type="ARBA" id="ARBA00022490"/>
    </source>
</evidence>
<keyword evidence="9" id="KW-0969">Cilium</keyword>
<evidence type="ECO:0000256" key="4">
    <source>
        <dbReference type="ARBA" id="ARBA00022475"/>
    </source>
</evidence>
<evidence type="ECO:0000256" key="9">
    <source>
        <dbReference type="ARBA" id="ARBA00023069"/>
    </source>
</evidence>
<dbReference type="GO" id="GO:0007399">
    <property type="term" value="P:nervous system development"/>
    <property type="evidence" value="ECO:0007669"/>
    <property type="project" value="TreeGrafter"/>
</dbReference>
<reference evidence="14 15" key="1">
    <citation type="journal article" date="2021" name="Cell">
        <title>Tracing the genetic footprints of vertebrate landing in non-teleost ray-finned fishes.</title>
        <authorList>
            <person name="Bi X."/>
            <person name="Wang K."/>
            <person name="Yang L."/>
            <person name="Pan H."/>
            <person name="Jiang H."/>
            <person name="Wei Q."/>
            <person name="Fang M."/>
            <person name="Yu H."/>
            <person name="Zhu C."/>
            <person name="Cai Y."/>
            <person name="He Y."/>
            <person name="Gan X."/>
            <person name="Zeng H."/>
            <person name="Yu D."/>
            <person name="Zhu Y."/>
            <person name="Jiang H."/>
            <person name="Qiu Q."/>
            <person name="Yang H."/>
            <person name="Zhang Y.E."/>
            <person name="Wang W."/>
            <person name="Zhu M."/>
            <person name="He S."/>
            <person name="Zhang G."/>
        </authorList>
    </citation>
    <scope>NUCLEOTIDE SEQUENCE [LARGE SCALE GENOMIC DNA]</scope>
    <source>
        <strain evidence="14">Bchr_013</strain>
    </source>
</reference>
<comment type="subcellular location">
    <subcellularLocation>
        <location evidence="1">Cell membrane</location>
    </subcellularLocation>
    <subcellularLocation>
        <location evidence="2">Cytoplasm</location>
        <location evidence="2">Cytoskeleton</location>
        <location evidence="2">Cilium axoneme</location>
    </subcellularLocation>
</comment>
<comment type="caution">
    <text evidence="14">The sequence shown here is derived from an EMBL/GenBank/DDBJ whole genome shotgun (WGS) entry which is preliminary data.</text>
</comment>
<evidence type="ECO:0000256" key="7">
    <source>
        <dbReference type="ARBA" id="ARBA00022737"/>
    </source>
</evidence>
<name>A0A8X8BUU7_POLSE</name>
<evidence type="ECO:0000256" key="1">
    <source>
        <dbReference type="ARBA" id="ARBA00004236"/>
    </source>
</evidence>
<proteinExistence type="inferred from homology"/>
<dbReference type="Proteomes" id="UP000886611">
    <property type="component" value="Unassembled WGS sequence"/>
</dbReference>
<dbReference type="Pfam" id="PF11768">
    <property type="entry name" value="Frtz"/>
    <property type="match status" value="1"/>
</dbReference>
<dbReference type="SUPFAM" id="SSF50978">
    <property type="entry name" value="WD40 repeat-like"/>
    <property type="match status" value="1"/>
</dbReference>
<keyword evidence="4" id="KW-1003">Cell membrane</keyword>
<gene>
    <name evidence="14" type="primary">Wdpcp</name>
    <name evidence="14" type="ORF">GTO96_0010410</name>
</gene>
<evidence type="ECO:0000256" key="11">
    <source>
        <dbReference type="ARBA" id="ARBA00023212"/>
    </source>
</evidence>
<evidence type="ECO:0000256" key="12">
    <source>
        <dbReference type="ARBA" id="ARBA00023273"/>
    </source>
</evidence>
<comment type="similarity">
    <text evidence="3">Belongs to the WD repeat fritz family.</text>
</comment>
<dbReference type="EMBL" id="JAATIS010000859">
    <property type="protein sequence ID" value="KAG2467337.1"/>
    <property type="molecule type" value="Genomic_DNA"/>
</dbReference>
<feature type="non-terminal residue" evidence="14">
    <location>
        <position position="1"/>
    </location>
</feature>
<dbReference type="PANTHER" id="PTHR13667">
    <property type="entry name" value="HOMOLOC-13"/>
    <property type="match status" value="1"/>
</dbReference>
<dbReference type="AlphaFoldDB" id="A0A8X8BUU7"/>
<evidence type="ECO:0000313" key="15">
    <source>
        <dbReference type="Proteomes" id="UP000886611"/>
    </source>
</evidence>
<dbReference type="GO" id="GO:0045184">
    <property type="term" value="P:establishment of protein localization"/>
    <property type="evidence" value="ECO:0007669"/>
    <property type="project" value="TreeGrafter"/>
</dbReference>
<dbReference type="GO" id="GO:0097541">
    <property type="term" value="C:axonemal basal plate"/>
    <property type="evidence" value="ECO:0007669"/>
    <property type="project" value="TreeGrafter"/>
</dbReference>
<dbReference type="InterPro" id="IPR024511">
    <property type="entry name" value="Frtz"/>
</dbReference>
<keyword evidence="12" id="KW-0966">Cell projection</keyword>
<accession>A0A8X8BUU7</accession>
<evidence type="ECO:0000313" key="14">
    <source>
        <dbReference type="EMBL" id="KAG2467337.1"/>
    </source>
</evidence>
<feature type="region of interest" description="Disordered" evidence="13">
    <location>
        <begin position="1"/>
        <end position="49"/>
    </location>
</feature>
<keyword evidence="8" id="KW-0970">Cilium biogenesis/degradation</keyword>
<feature type="non-terminal residue" evidence="14">
    <location>
        <position position="679"/>
    </location>
</feature>
<keyword evidence="5" id="KW-0963">Cytoplasm</keyword>
<keyword evidence="11" id="KW-0206">Cytoskeleton</keyword>
<organism evidence="14 15">
    <name type="scientific">Polypterus senegalus</name>
    <name type="common">Senegal bichir</name>
    <dbReference type="NCBI Taxonomy" id="55291"/>
    <lineage>
        <taxon>Eukaryota</taxon>
        <taxon>Metazoa</taxon>
        <taxon>Chordata</taxon>
        <taxon>Craniata</taxon>
        <taxon>Vertebrata</taxon>
        <taxon>Euteleostomi</taxon>
        <taxon>Actinopterygii</taxon>
        <taxon>Polypteriformes</taxon>
        <taxon>Polypteridae</taxon>
        <taxon>Polypterus</taxon>
    </lineage>
</organism>
<keyword evidence="6" id="KW-0853">WD repeat</keyword>
<keyword evidence="10" id="KW-0472">Membrane</keyword>
<dbReference type="GO" id="GO:0005886">
    <property type="term" value="C:plasma membrane"/>
    <property type="evidence" value="ECO:0007669"/>
    <property type="project" value="UniProtKB-SubCell"/>
</dbReference>
<evidence type="ECO:0000256" key="13">
    <source>
        <dbReference type="SAM" id="MobiDB-lite"/>
    </source>
</evidence>
<evidence type="ECO:0000256" key="10">
    <source>
        <dbReference type="ARBA" id="ARBA00023136"/>
    </source>
</evidence>
<evidence type="ECO:0000256" key="2">
    <source>
        <dbReference type="ARBA" id="ARBA00004430"/>
    </source>
</evidence>
<dbReference type="PANTHER" id="PTHR13667:SF5">
    <property type="entry name" value="WD REPEAT-CONTAINING AND PLANAR CELL POLARITY EFFECTOR PROTEIN FRITZ HOMOLOG"/>
    <property type="match status" value="1"/>
</dbReference>
<evidence type="ECO:0000256" key="3">
    <source>
        <dbReference type="ARBA" id="ARBA00006059"/>
    </source>
</evidence>
<keyword evidence="15" id="KW-1185">Reference proteome</keyword>